<reference evidence="2" key="1">
    <citation type="journal article" date="2019" name="Int. J. Syst. Evol. Microbiol.">
        <title>The Global Catalogue of Microorganisms (GCM) 10K type strain sequencing project: providing services to taxonomists for standard genome sequencing and annotation.</title>
        <authorList>
            <consortium name="The Broad Institute Genomics Platform"/>
            <consortium name="The Broad Institute Genome Sequencing Center for Infectious Disease"/>
            <person name="Wu L."/>
            <person name="Ma J."/>
        </authorList>
    </citation>
    <scope>NUCLEOTIDE SEQUENCE [LARGE SCALE GENOMIC DNA]</scope>
    <source>
        <strain evidence="2">CCM 7282</strain>
    </source>
</reference>
<organism evidence="1 2">
    <name type="scientific">Thalassobacillus devorans</name>
    <dbReference type="NCBI Taxonomy" id="279813"/>
    <lineage>
        <taxon>Bacteria</taxon>
        <taxon>Bacillati</taxon>
        <taxon>Bacillota</taxon>
        <taxon>Bacilli</taxon>
        <taxon>Bacillales</taxon>
        <taxon>Bacillaceae</taxon>
        <taxon>Thalassobacillus</taxon>
    </lineage>
</organism>
<proteinExistence type="predicted"/>
<protein>
    <submittedName>
        <fullName evidence="1">Uncharacterized protein</fullName>
    </submittedName>
</protein>
<dbReference type="RefSeq" id="WP_062440397.1">
    <property type="nucleotide sequence ID" value="NZ_BMCJ01000006.1"/>
</dbReference>
<evidence type="ECO:0000313" key="2">
    <source>
        <dbReference type="Proteomes" id="UP000619534"/>
    </source>
</evidence>
<sequence length="268" mass="30974">MKNLEYHLDRIATALESISQNLNLSLQADSSSGHENNFLSTIDTNFITHSPVLPEEELFINTTKIYLDETKRKFDEGLQRKSAVKVSQNLIPMQINFLEKHLPNMTAYEHSNAVFVLNQDQMPKALIRVYTDLGFHRADHWKKDISNITNIATELSISHENIFLIVISNLNGLDNNSVCALLDTKISNKEILDPVNIDKLKEYNNLYIQTFRDILPNPKKQIYFLTGRLHPNVVAEDLFSNNNLIFNLKKYMWISTPLRDIFNTVKRL</sequence>
<dbReference type="EMBL" id="BMCJ01000006">
    <property type="protein sequence ID" value="GGC97748.1"/>
    <property type="molecule type" value="Genomic_DNA"/>
</dbReference>
<evidence type="ECO:0000313" key="1">
    <source>
        <dbReference type="EMBL" id="GGC97748.1"/>
    </source>
</evidence>
<dbReference type="Proteomes" id="UP000619534">
    <property type="component" value="Unassembled WGS sequence"/>
</dbReference>
<comment type="caution">
    <text evidence="1">The sequence shown here is derived from an EMBL/GenBank/DDBJ whole genome shotgun (WGS) entry which is preliminary data.</text>
</comment>
<keyword evidence="2" id="KW-1185">Reference proteome</keyword>
<accession>A0ABQ1PIJ8</accession>
<name>A0ABQ1PIJ8_9BACI</name>
<gene>
    <name evidence="1" type="ORF">GCM10007216_30660</name>
</gene>